<keyword evidence="2" id="KW-1185">Reference proteome</keyword>
<reference evidence="2" key="1">
    <citation type="submission" date="2017-06" db="EMBL/GenBank/DDBJ databases">
        <authorList>
            <person name="Varghese N."/>
            <person name="Submissions S."/>
        </authorList>
    </citation>
    <scope>NUCLEOTIDE SEQUENCE [LARGE SCALE GENOMIC DNA]</scope>
    <source>
        <strain evidence="2">DSM 137</strain>
    </source>
</reference>
<dbReference type="InterPro" id="IPR027417">
    <property type="entry name" value="P-loop_NTPase"/>
</dbReference>
<gene>
    <name evidence="1" type="ORF">SAMN06265338_10570</name>
</gene>
<proteinExistence type="predicted"/>
<dbReference type="OrthoDB" id="7463826at2"/>
<dbReference type="RefSeq" id="WP_088520856.1">
    <property type="nucleotide sequence ID" value="NZ_FYDG01000005.1"/>
</dbReference>
<name>A0A212RLA3_RHOAC</name>
<dbReference type="AlphaFoldDB" id="A0A212RLA3"/>
<dbReference type="Proteomes" id="UP000198418">
    <property type="component" value="Unassembled WGS sequence"/>
</dbReference>
<organism evidence="1 2">
    <name type="scientific">Rhodoblastus acidophilus</name>
    <name type="common">Rhodopseudomonas acidophila</name>
    <dbReference type="NCBI Taxonomy" id="1074"/>
    <lineage>
        <taxon>Bacteria</taxon>
        <taxon>Pseudomonadati</taxon>
        <taxon>Pseudomonadota</taxon>
        <taxon>Alphaproteobacteria</taxon>
        <taxon>Hyphomicrobiales</taxon>
        <taxon>Rhodoblastaceae</taxon>
        <taxon>Rhodoblastus</taxon>
    </lineage>
</organism>
<evidence type="ECO:0008006" key="3">
    <source>
        <dbReference type="Google" id="ProtNLM"/>
    </source>
</evidence>
<dbReference type="SUPFAM" id="SSF52540">
    <property type="entry name" value="P-loop containing nucleoside triphosphate hydrolases"/>
    <property type="match status" value="1"/>
</dbReference>
<dbReference type="Gene3D" id="3.40.50.300">
    <property type="entry name" value="P-loop containing nucleotide triphosphate hydrolases"/>
    <property type="match status" value="1"/>
</dbReference>
<dbReference type="EMBL" id="FYDG01000005">
    <property type="protein sequence ID" value="SNB73103.1"/>
    <property type="molecule type" value="Genomic_DNA"/>
</dbReference>
<protein>
    <recommendedName>
        <fullName evidence="3">CobQ/CobB/MinD/ParA nucleotide binding domain-containing protein</fullName>
    </recommendedName>
</protein>
<accession>A0A212RLA3</accession>
<evidence type="ECO:0000313" key="2">
    <source>
        <dbReference type="Proteomes" id="UP000198418"/>
    </source>
</evidence>
<evidence type="ECO:0000313" key="1">
    <source>
        <dbReference type="EMBL" id="SNB73103.1"/>
    </source>
</evidence>
<sequence length="242" mass="26788">MKPAVILVGADKGGVGKTTVSRALLDYLAANNILTRAFDTEFPRGTLKRFHGPIAEVVDITQTSDQMRILDTLNSAQIKVSVIDTRAGALSATLRALRDVGFLEAVKSNDFTFTLLHVLGPSIASLDEIAETAPFIEGANYFLVKNHINATTFFEWDPVTNRRYFERVNPAGEIVIPKLDEMAYEQVEIAGVPFSTFVANKTAEGDPANSSFVLRGYVRTWQNKIAEELRRVRLLDILAQRT</sequence>